<dbReference type="GO" id="GO:0016192">
    <property type="term" value="P:vesicle-mediated transport"/>
    <property type="evidence" value="ECO:0007669"/>
    <property type="project" value="InterPro"/>
</dbReference>
<dbReference type="InterPro" id="IPR043127">
    <property type="entry name" value="Sec-1-like_dom3a"/>
</dbReference>
<accession>A0A367XLZ8</accession>
<comment type="similarity">
    <text evidence="1">Belongs to the STXBP/unc-18/SEC1 family.</text>
</comment>
<evidence type="ECO:0000313" key="2">
    <source>
        <dbReference type="EMBL" id="RCK54588.1"/>
    </source>
</evidence>
<dbReference type="Gene3D" id="3.40.50.2060">
    <property type="match status" value="1"/>
</dbReference>
<dbReference type="Gene3D" id="3.40.50.1910">
    <property type="match status" value="1"/>
</dbReference>
<evidence type="ECO:0000313" key="3">
    <source>
        <dbReference type="Proteomes" id="UP000253472"/>
    </source>
</evidence>
<dbReference type="InterPro" id="IPR036045">
    <property type="entry name" value="Sec1-like_sf"/>
</dbReference>
<keyword evidence="3" id="KW-1185">Reference proteome</keyword>
<dbReference type="SUPFAM" id="SSF56815">
    <property type="entry name" value="Sec1/munc18-like (SM) proteins"/>
    <property type="match status" value="1"/>
</dbReference>
<dbReference type="Proteomes" id="UP000253472">
    <property type="component" value="Unassembled WGS sequence"/>
</dbReference>
<dbReference type="AlphaFoldDB" id="A0A367XLZ8"/>
<sequence>MSVNLSKVKETYFNKLFLPAPDSGNARATATPSSSLAQGPKVKPRVLLLDKFTTPIISMCYTQSQLLANDVILIELVENHHQLSSMKHLDCIVYIKPCQESINFLCQELRNPHFGQYRLFLNNCINKNQLESVAEADQYEVIDKVMEIFQDYLIVNDNLYVIDNIYLSQQVNPVLLESEKLISLLLALKKTPIIKYESNSIDLKRLSSEILYQINSNSNNNLFDDLNRNSDTPPLLILLDRKNDPITPLVTPWTYQSMIHEFMTIQKNIVKLNDEDSASQIVISEENDPFYKESMYLNYGDLTEKFQRYVEKYKSETKQSSIENLKSSNLSELKKVLTKFPEFKKFSTNVLTHLNLIGEIDKQLSSQNLWEIGELQQTIACDLENQHNLRMSVLEVLDNAGAKRVSTINKIKLVLLYSYRHNNPSDLSLFLQKLNNPELTSPLPTESQVQLIKRFKTLFNTNNAVDQRKLQEQNEGLTNIFSNKKIDINKLFNRNNANSSKSDNIYLQYTPRLNEILAGLINPSQNQEGSLGLSTLVPDKVKQQYGSSVINEPVQDIIIYIKGGVTYEEGRLVYELSESNKRINLIVGGDAVLNSKQWLEKLYSIANNDKDPTGGERSNADRQTQLREIL</sequence>
<dbReference type="InterPro" id="IPR043154">
    <property type="entry name" value="Sec-1-like_dom1"/>
</dbReference>
<dbReference type="PANTHER" id="PTHR11679">
    <property type="entry name" value="VESICLE PROTEIN SORTING-ASSOCIATED"/>
    <property type="match status" value="1"/>
</dbReference>
<organism evidence="2 3">
    <name type="scientific">Candida viswanathii</name>
    <dbReference type="NCBI Taxonomy" id="5486"/>
    <lineage>
        <taxon>Eukaryota</taxon>
        <taxon>Fungi</taxon>
        <taxon>Dikarya</taxon>
        <taxon>Ascomycota</taxon>
        <taxon>Saccharomycotina</taxon>
        <taxon>Pichiomycetes</taxon>
        <taxon>Debaryomycetaceae</taxon>
        <taxon>Candida/Lodderomyces clade</taxon>
        <taxon>Candida</taxon>
    </lineage>
</organism>
<dbReference type="STRING" id="5486.A0A367XLZ8"/>
<name>A0A367XLZ8_9ASCO</name>
<proteinExistence type="inferred from homology"/>
<evidence type="ECO:0000256" key="1">
    <source>
        <dbReference type="ARBA" id="ARBA00009884"/>
    </source>
</evidence>
<protein>
    <submittedName>
        <fullName evidence="2">Vacuolar protein sorting-associated protein 45</fullName>
    </submittedName>
</protein>
<dbReference type="InterPro" id="IPR027482">
    <property type="entry name" value="Sec1-like_dom2"/>
</dbReference>
<dbReference type="Gene3D" id="1.25.40.60">
    <property type="match status" value="1"/>
</dbReference>
<gene>
    <name evidence="2" type="primary">VPS45_1</name>
    <name evidence="2" type="ORF">Cantr_04657</name>
</gene>
<dbReference type="InterPro" id="IPR001619">
    <property type="entry name" value="Sec1-like"/>
</dbReference>
<dbReference type="EMBL" id="QLNQ01000030">
    <property type="protein sequence ID" value="RCK54588.1"/>
    <property type="molecule type" value="Genomic_DNA"/>
</dbReference>
<comment type="caution">
    <text evidence="2">The sequence shown here is derived from an EMBL/GenBank/DDBJ whole genome shotgun (WGS) entry which is preliminary data.</text>
</comment>
<dbReference type="Gene3D" id="3.90.830.10">
    <property type="entry name" value="Syntaxin Binding Protein 1, Chain A, domain 2"/>
    <property type="match status" value="1"/>
</dbReference>
<reference evidence="2 3" key="1">
    <citation type="submission" date="2018-06" db="EMBL/GenBank/DDBJ databases">
        <title>Whole genome sequencing of Candida tropicalis (genome annotated by CSBL at Korea University).</title>
        <authorList>
            <person name="Ahn J."/>
        </authorList>
    </citation>
    <scope>NUCLEOTIDE SEQUENCE [LARGE SCALE GENOMIC DNA]</scope>
    <source>
        <strain evidence="2 3">ATCC 20962</strain>
    </source>
</reference>
<dbReference type="Pfam" id="PF00995">
    <property type="entry name" value="Sec1"/>
    <property type="match status" value="1"/>
</dbReference>
<dbReference type="OrthoDB" id="10266265at2759"/>
<dbReference type="PIRSF" id="PIRSF005715">
    <property type="entry name" value="VPS45_Sec1"/>
    <property type="match status" value="1"/>
</dbReference>